<dbReference type="eggNOG" id="KOG2408">
    <property type="taxonomic scope" value="Eukaryota"/>
</dbReference>
<dbReference type="PROSITE" id="PS50292">
    <property type="entry name" value="PEROXIDASE_3"/>
    <property type="match status" value="1"/>
</dbReference>
<dbReference type="InterPro" id="IPR000884">
    <property type="entry name" value="TSP1_rpt"/>
</dbReference>
<keyword evidence="7" id="KW-0472">Membrane</keyword>
<protein>
    <recommendedName>
        <fullName evidence="8">Spondin-like TSP1 domain-containing protein</fullName>
    </recommendedName>
</protein>
<keyword evidence="10" id="KW-1185">Reference proteome</keyword>
<dbReference type="Gene3D" id="2.20.100.10">
    <property type="entry name" value="Thrombospondin type-1 (TSP1) repeat"/>
    <property type="match status" value="2"/>
</dbReference>
<dbReference type="eggNOG" id="KOG3539">
    <property type="taxonomic scope" value="Eukaryota"/>
</dbReference>
<evidence type="ECO:0000256" key="4">
    <source>
        <dbReference type="ARBA" id="ARBA00023157"/>
    </source>
</evidence>
<feature type="domain" description="Spondin-like TSP1" evidence="8">
    <location>
        <begin position="533"/>
        <end position="584"/>
    </location>
</feature>
<evidence type="ECO:0000256" key="7">
    <source>
        <dbReference type="SAM" id="Phobius"/>
    </source>
</evidence>
<dbReference type="GO" id="GO:0006979">
    <property type="term" value="P:response to oxidative stress"/>
    <property type="evidence" value="ECO:0007669"/>
    <property type="project" value="InterPro"/>
</dbReference>
<keyword evidence="7" id="KW-0812">Transmembrane</keyword>
<keyword evidence="2" id="KW-0964">Secreted</keyword>
<evidence type="ECO:0000256" key="1">
    <source>
        <dbReference type="ARBA" id="ARBA00004613"/>
    </source>
</evidence>
<feature type="transmembrane region" description="Helical" evidence="7">
    <location>
        <begin position="829"/>
        <end position="852"/>
    </location>
</feature>
<organism evidence="9 10">
    <name type="scientific">Monosiga brevicollis</name>
    <name type="common">Choanoflagellate</name>
    <dbReference type="NCBI Taxonomy" id="81824"/>
    <lineage>
        <taxon>Eukaryota</taxon>
        <taxon>Choanoflagellata</taxon>
        <taxon>Craspedida</taxon>
        <taxon>Salpingoecidae</taxon>
        <taxon>Monosiga</taxon>
    </lineage>
</organism>
<dbReference type="Proteomes" id="UP000001357">
    <property type="component" value="Unassembled WGS sequence"/>
</dbReference>
<evidence type="ECO:0000256" key="6">
    <source>
        <dbReference type="SAM" id="MobiDB-lite"/>
    </source>
</evidence>
<evidence type="ECO:0000256" key="5">
    <source>
        <dbReference type="ARBA" id="ARBA00023180"/>
    </source>
</evidence>
<gene>
    <name evidence="9" type="ORF">MONBRDRAFT_26049</name>
</gene>
<feature type="domain" description="Spondin-like TSP1" evidence="8">
    <location>
        <begin position="683"/>
        <end position="733"/>
    </location>
</feature>
<dbReference type="InterPro" id="IPR019791">
    <property type="entry name" value="Haem_peroxidase_animal"/>
</dbReference>
<dbReference type="GO" id="GO:0020037">
    <property type="term" value="F:heme binding"/>
    <property type="evidence" value="ECO:0007669"/>
    <property type="project" value="InterPro"/>
</dbReference>
<dbReference type="SUPFAM" id="SSF82895">
    <property type="entry name" value="TSP-1 type 1 repeat"/>
    <property type="match status" value="2"/>
</dbReference>
<dbReference type="PANTHER" id="PTHR11475">
    <property type="entry name" value="OXIDASE/PEROXIDASE"/>
    <property type="match status" value="1"/>
</dbReference>
<evidence type="ECO:0000256" key="2">
    <source>
        <dbReference type="ARBA" id="ARBA00022525"/>
    </source>
</evidence>
<dbReference type="GO" id="GO:0004601">
    <property type="term" value="F:peroxidase activity"/>
    <property type="evidence" value="ECO:0000318"/>
    <property type="project" value="GO_Central"/>
</dbReference>
<dbReference type="SUPFAM" id="SSF48113">
    <property type="entry name" value="Heme-dependent peroxidases"/>
    <property type="match status" value="1"/>
</dbReference>
<name>A9V180_MONBE</name>
<dbReference type="InterPro" id="IPR010255">
    <property type="entry name" value="Haem_peroxidase_sf"/>
</dbReference>
<dbReference type="InterPro" id="IPR037120">
    <property type="entry name" value="Haem_peroxidase_sf_animal"/>
</dbReference>
<comment type="subcellular location">
    <subcellularLocation>
        <location evidence="1">Secreted</location>
    </subcellularLocation>
</comment>
<evidence type="ECO:0000313" key="10">
    <source>
        <dbReference type="Proteomes" id="UP000001357"/>
    </source>
</evidence>
<dbReference type="SMART" id="SM00209">
    <property type="entry name" value="TSP1"/>
    <property type="match status" value="2"/>
</dbReference>
<accession>A9V180</accession>
<dbReference type="Pfam" id="PF03098">
    <property type="entry name" value="An_peroxidase"/>
    <property type="match status" value="1"/>
</dbReference>
<dbReference type="EMBL" id="CH991553">
    <property type="protein sequence ID" value="EDQ88762.1"/>
    <property type="molecule type" value="Genomic_DNA"/>
</dbReference>
<dbReference type="PANTHER" id="PTHR11475:SF4">
    <property type="entry name" value="CHORION PEROXIDASE"/>
    <property type="match status" value="1"/>
</dbReference>
<keyword evidence="7" id="KW-1133">Transmembrane helix</keyword>
<dbReference type="GO" id="GO:0005576">
    <property type="term" value="C:extracellular region"/>
    <property type="evidence" value="ECO:0007669"/>
    <property type="project" value="UniProtKB-SubCell"/>
</dbReference>
<dbReference type="Pfam" id="PF19028">
    <property type="entry name" value="TSP1_spondin"/>
    <property type="match status" value="2"/>
</dbReference>
<dbReference type="GeneID" id="5891712"/>
<sequence length="965" mass="103998">MATTTPAQKFRAGVGRRAVLICACALLGALVAPTAAYTDLDLLEYAPLDGSHTRDGHVGATLHSRWQGVPRVRRADATYDAHSQNTDETPDAHLAPAPRIAVDALLPGVMPDGVSHTHNALLPYFALFVNLDLLQLAEQERICRVNATATNCTVAINNASSVLDASQIYGVNAADHAQIRTGTDGTIRTLHTGALEHLTRCQGLACVLATHVQSSTRGLVTAFKLIFEREHNRWCRTLKHAFPSWGDQELFDEARKHVIAVLQSVTYGELLPALLGETCPRMDGNSLDTGTEYMPEDDSAQVGPEYVAAADLLMATVPQRVERRAVRDRRVARDAEVHDLLENLLDNTTITIEEVATLILGATYQPANLFMGEASNSAISRFDIVESAIERARALGVVPYNQLRRAYGLDTAADFDEVTTDGRIAYLLRTSYGANIEELDAFVGAAAEEPIRGSIFGETLSRVICGTFARLRKNDPLHYESGAHFNASELGRLHRISLGNILRANVPELASINLNRVFYLPEPQNTEAVNVDCVVSEWMTTGPCSHYCGGGSRPQVRKVLRAPRGAGLPCPELRRAVGCNLKRCTDDDLSNISATRSCVVGFWANYGPCLNGSQVQGRPVLRPPTTGVDDCPDVERRISCTDNMLTAAELEEADDDAQLLEPTEEPDEDENEEDEGETEPETCVMSDWSELSPCSRSCGGGVQMQQRTIISRPSYKTKCPSLVKVMQCNLHPCASTPPTAGVGTTTSTDDAVVLQGRRQQACSDLAHGATCSWLTENEMQRCSVSCSNGTLSAAACITVQNENKDLSEAENGSGDSGSQVGGDDARGKYGTITAMLVGVALVIGLLAAAYTWHRHRNSARQELSSSLASSTLTMLSDPTMLDPVAPMTAPTNAGLSPPGRLKRRTSDLLPVGEHESMGDFDTEPEASTATAVRAPAGPGLHGRHGYERRASLKYIGGLENPQSEA</sequence>
<dbReference type="Gene3D" id="1.10.640.10">
    <property type="entry name" value="Haem peroxidase domain superfamily, animal type"/>
    <property type="match status" value="1"/>
</dbReference>
<dbReference type="RefSeq" id="XP_001746375.1">
    <property type="nucleotide sequence ID" value="XM_001746323.1"/>
</dbReference>
<dbReference type="AlphaFoldDB" id="A9V180"/>
<feature type="region of interest" description="Disordered" evidence="6">
    <location>
        <begin position="911"/>
        <end position="946"/>
    </location>
</feature>
<feature type="compositionally biased region" description="Acidic residues" evidence="6">
    <location>
        <begin position="651"/>
        <end position="680"/>
    </location>
</feature>
<dbReference type="PROSITE" id="PS50092">
    <property type="entry name" value="TSP1"/>
    <property type="match status" value="2"/>
</dbReference>
<evidence type="ECO:0000256" key="3">
    <source>
        <dbReference type="ARBA" id="ARBA00022729"/>
    </source>
</evidence>
<dbReference type="InterPro" id="IPR044004">
    <property type="entry name" value="TSP1_spondin_dom"/>
</dbReference>
<feature type="region of interest" description="Disordered" evidence="6">
    <location>
        <begin position="651"/>
        <end position="684"/>
    </location>
</feature>
<dbReference type="InterPro" id="IPR036383">
    <property type="entry name" value="TSP1_rpt_sf"/>
</dbReference>
<keyword evidence="3" id="KW-0732">Signal</keyword>
<proteinExistence type="predicted"/>
<evidence type="ECO:0000259" key="8">
    <source>
        <dbReference type="Pfam" id="PF19028"/>
    </source>
</evidence>
<reference evidence="9 10" key="1">
    <citation type="journal article" date="2008" name="Nature">
        <title>The genome of the choanoflagellate Monosiga brevicollis and the origin of metazoans.</title>
        <authorList>
            <consortium name="JGI Sequencing"/>
            <person name="King N."/>
            <person name="Westbrook M.J."/>
            <person name="Young S.L."/>
            <person name="Kuo A."/>
            <person name="Abedin M."/>
            <person name="Chapman J."/>
            <person name="Fairclough S."/>
            <person name="Hellsten U."/>
            <person name="Isogai Y."/>
            <person name="Letunic I."/>
            <person name="Marr M."/>
            <person name="Pincus D."/>
            <person name="Putnam N."/>
            <person name="Rokas A."/>
            <person name="Wright K.J."/>
            <person name="Zuzow R."/>
            <person name="Dirks W."/>
            <person name="Good M."/>
            <person name="Goodstein D."/>
            <person name="Lemons D."/>
            <person name="Li W."/>
            <person name="Lyons J.B."/>
            <person name="Morris A."/>
            <person name="Nichols S."/>
            <person name="Richter D.J."/>
            <person name="Salamov A."/>
            <person name="Bork P."/>
            <person name="Lim W.A."/>
            <person name="Manning G."/>
            <person name="Miller W.T."/>
            <person name="McGinnis W."/>
            <person name="Shapiro H."/>
            <person name="Tjian R."/>
            <person name="Grigoriev I.V."/>
            <person name="Rokhsar D."/>
        </authorList>
    </citation>
    <scope>NUCLEOTIDE SEQUENCE [LARGE SCALE GENOMIC DNA]</scope>
    <source>
        <strain evidence="10">MX1 / ATCC 50154</strain>
    </source>
</reference>
<evidence type="ECO:0000313" key="9">
    <source>
        <dbReference type="EMBL" id="EDQ88762.1"/>
    </source>
</evidence>
<dbReference type="InParanoid" id="A9V180"/>
<keyword evidence="4" id="KW-1015">Disulfide bond</keyword>
<keyword evidence="5" id="KW-0325">Glycoprotein</keyword>
<dbReference type="KEGG" id="mbr:MONBRDRAFT_26049"/>